<evidence type="ECO:0000313" key="2">
    <source>
        <dbReference type="Proteomes" id="UP001165960"/>
    </source>
</evidence>
<reference evidence="1" key="1">
    <citation type="submission" date="2022-04" db="EMBL/GenBank/DDBJ databases">
        <title>Genome of the entomopathogenic fungus Entomophthora muscae.</title>
        <authorList>
            <person name="Elya C."/>
            <person name="Lovett B.R."/>
            <person name="Lee E."/>
            <person name="Macias A.M."/>
            <person name="Hajek A.E."/>
            <person name="De Bivort B.L."/>
            <person name="Kasson M.T."/>
            <person name="De Fine Licht H.H."/>
            <person name="Stajich J.E."/>
        </authorList>
    </citation>
    <scope>NUCLEOTIDE SEQUENCE</scope>
    <source>
        <strain evidence="1">Berkeley</strain>
    </source>
</reference>
<accession>A0ACC2RK75</accession>
<organism evidence="1 2">
    <name type="scientific">Entomophthora muscae</name>
    <dbReference type="NCBI Taxonomy" id="34485"/>
    <lineage>
        <taxon>Eukaryota</taxon>
        <taxon>Fungi</taxon>
        <taxon>Fungi incertae sedis</taxon>
        <taxon>Zoopagomycota</taxon>
        <taxon>Entomophthoromycotina</taxon>
        <taxon>Entomophthoromycetes</taxon>
        <taxon>Entomophthorales</taxon>
        <taxon>Entomophthoraceae</taxon>
        <taxon>Entomophthora</taxon>
    </lineage>
</organism>
<proteinExistence type="predicted"/>
<evidence type="ECO:0000313" key="1">
    <source>
        <dbReference type="EMBL" id="KAJ9050450.1"/>
    </source>
</evidence>
<dbReference type="Proteomes" id="UP001165960">
    <property type="component" value="Unassembled WGS sequence"/>
</dbReference>
<dbReference type="EMBL" id="QTSX02007154">
    <property type="protein sequence ID" value="KAJ9050450.1"/>
    <property type="molecule type" value="Genomic_DNA"/>
</dbReference>
<comment type="caution">
    <text evidence="1">The sequence shown here is derived from an EMBL/GenBank/DDBJ whole genome shotgun (WGS) entry which is preliminary data.</text>
</comment>
<sequence length="606" mass="67694">MSVHERMRLFIGVLFLSVTAQDKCQGQVTLEKAGSLDFLQCREFHGVVISSATAPRDLPGSKLETIHGELVVEGILPLALRGLKVTHLILSRVDDYEAKSYFNLTAEKVDILNFNKKVKIQFNNITPSEVRVEKSRIFGVTGISSIKLNGLVIKDNPFLELLQLDLLSEVAGEIQISESPNLNISRLFPNLSTAGSLVLENSQDKSISLKIQAIHGSLEFLGNKMDTLSLPLLKQVKDDVIIKGNYNLKLVNLPVIEKFNEMDLKDKVHEIVISPNASWKSPSVFNAENFCQKYYLHFAHLKIKEALACNLACFGELHVKHKDIESFKTCKVFHGDVYIDHNSPQKIDSELFAIYGDLIIHKYSGTINLDVNIHGSLILKGNTDAKFSSLKRVRQATNLLIYNVTNPTTLEFHDLDIKQNILIQNTLISSVTGIISINPNYVNITNNSKLTSVPFPLLDTANDIFLQNNPALKDINKDFPLLTQVKGSLIIDNTNSSTLNIPIDTIQKNLTISNNPSLTSANLPYLESVGGTVKLNHNPRLKLLTLAHSSIANQDEDRKGPHQLNPSASPTRFSDEEPHSNSLYYIFIGIPILFIIPYAIYFFVYR</sequence>
<name>A0ACC2RK75_9FUNG</name>
<gene>
    <name evidence="1" type="primary">PST1_6</name>
    <name evidence="1" type="ORF">DSO57_1014269</name>
</gene>
<protein>
    <submittedName>
        <fullName evidence="1">Protoplasts-secreted</fullName>
    </submittedName>
</protein>
<keyword evidence="2" id="KW-1185">Reference proteome</keyword>